<dbReference type="PANTHER" id="PTHR43280">
    <property type="entry name" value="ARAC-FAMILY TRANSCRIPTIONAL REGULATOR"/>
    <property type="match status" value="1"/>
</dbReference>
<proteinExistence type="predicted"/>
<dbReference type="SMART" id="SM00342">
    <property type="entry name" value="HTH_ARAC"/>
    <property type="match status" value="1"/>
</dbReference>
<dbReference type="RefSeq" id="WP_103238979.1">
    <property type="nucleotide sequence ID" value="NZ_JANJZD010000014.1"/>
</dbReference>
<accession>A0A2K4ZEM1</accession>
<evidence type="ECO:0000256" key="2">
    <source>
        <dbReference type="ARBA" id="ARBA00023125"/>
    </source>
</evidence>
<dbReference type="PROSITE" id="PS00041">
    <property type="entry name" value="HTH_ARAC_FAMILY_1"/>
    <property type="match status" value="1"/>
</dbReference>
<dbReference type="EMBL" id="OFSM01000007">
    <property type="protein sequence ID" value="SOY28911.1"/>
    <property type="molecule type" value="Genomic_DNA"/>
</dbReference>
<dbReference type="PRINTS" id="PR00032">
    <property type="entry name" value="HTHARAC"/>
</dbReference>
<reference evidence="5 6" key="1">
    <citation type="submission" date="2018-01" db="EMBL/GenBank/DDBJ databases">
        <authorList>
            <person name="Gaut B.S."/>
            <person name="Morton B.R."/>
            <person name="Clegg M.T."/>
            <person name="Duvall M.R."/>
        </authorList>
    </citation>
    <scope>NUCLEOTIDE SEQUENCE [LARGE SCALE GENOMIC DNA]</scope>
    <source>
        <strain evidence="5">GP69</strain>
    </source>
</reference>
<dbReference type="OrthoDB" id="2599717at2"/>
<keyword evidence="2" id="KW-0238">DNA-binding</keyword>
<sequence>MIKIEYCGYHTHNPDQALIYRPSGTASYLFLLVLSPMCFQFPDHESVNALPGACILYEPDFYQHYQAEKHFFNSYVHFFAEKSMVDSYHMQTNTLFYPSNIEEIHWILKKIYQEFLNGQQAYGSEMIDLYVQQLLIQTAREQLQRKKPNEQYPNLYHELLSIRGQMLNSCEDPWCIDQLCKILNLGKSQLYKYYNAYFHCSPMDELIRARLQKACFLLTNEASTVREAAFESGFQNINHFNRLFRKAMGCTPGEYRKQKSS</sequence>
<evidence type="ECO:0000256" key="1">
    <source>
        <dbReference type="ARBA" id="ARBA00023015"/>
    </source>
</evidence>
<gene>
    <name evidence="5" type="primary">rhaS_4</name>
    <name evidence="5" type="ORF">AMURIS_01625</name>
</gene>
<dbReference type="InterPro" id="IPR018062">
    <property type="entry name" value="HTH_AraC-typ_CS"/>
</dbReference>
<protein>
    <submittedName>
        <fullName evidence="5">HTH-type transcriptional activator RhaS</fullName>
    </submittedName>
</protein>
<organism evidence="5 6">
    <name type="scientific">Acetatifactor muris</name>
    <dbReference type="NCBI Taxonomy" id="879566"/>
    <lineage>
        <taxon>Bacteria</taxon>
        <taxon>Bacillati</taxon>
        <taxon>Bacillota</taxon>
        <taxon>Clostridia</taxon>
        <taxon>Lachnospirales</taxon>
        <taxon>Lachnospiraceae</taxon>
        <taxon>Acetatifactor</taxon>
    </lineage>
</organism>
<dbReference type="InterPro" id="IPR037923">
    <property type="entry name" value="HTH-like"/>
</dbReference>
<dbReference type="PANTHER" id="PTHR43280:SF2">
    <property type="entry name" value="HTH-TYPE TRANSCRIPTIONAL REGULATOR EXSA"/>
    <property type="match status" value="1"/>
</dbReference>
<evidence type="ECO:0000256" key="3">
    <source>
        <dbReference type="ARBA" id="ARBA00023163"/>
    </source>
</evidence>
<dbReference type="Gene3D" id="1.10.10.60">
    <property type="entry name" value="Homeodomain-like"/>
    <property type="match status" value="1"/>
</dbReference>
<evidence type="ECO:0000313" key="5">
    <source>
        <dbReference type="EMBL" id="SOY28911.1"/>
    </source>
</evidence>
<keyword evidence="3" id="KW-0804">Transcription</keyword>
<dbReference type="SUPFAM" id="SSF51215">
    <property type="entry name" value="Regulatory protein AraC"/>
    <property type="match status" value="1"/>
</dbReference>
<dbReference type="PROSITE" id="PS01124">
    <property type="entry name" value="HTH_ARAC_FAMILY_2"/>
    <property type="match status" value="1"/>
</dbReference>
<feature type="domain" description="HTH araC/xylS-type" evidence="4">
    <location>
        <begin position="160"/>
        <end position="258"/>
    </location>
</feature>
<dbReference type="InterPro" id="IPR018060">
    <property type="entry name" value="HTH_AraC"/>
</dbReference>
<dbReference type="InterPro" id="IPR020449">
    <property type="entry name" value="Tscrpt_reg_AraC-type_HTH"/>
</dbReference>
<evidence type="ECO:0000259" key="4">
    <source>
        <dbReference type="PROSITE" id="PS01124"/>
    </source>
</evidence>
<dbReference type="AlphaFoldDB" id="A0A2K4ZEM1"/>
<dbReference type="Proteomes" id="UP000236311">
    <property type="component" value="Unassembled WGS sequence"/>
</dbReference>
<dbReference type="SUPFAM" id="SSF46689">
    <property type="entry name" value="Homeodomain-like"/>
    <property type="match status" value="1"/>
</dbReference>
<evidence type="ECO:0000313" key="6">
    <source>
        <dbReference type="Proteomes" id="UP000236311"/>
    </source>
</evidence>
<dbReference type="GO" id="GO:0003700">
    <property type="term" value="F:DNA-binding transcription factor activity"/>
    <property type="evidence" value="ECO:0007669"/>
    <property type="project" value="InterPro"/>
</dbReference>
<name>A0A2K4ZEM1_9FIRM</name>
<keyword evidence="6" id="KW-1185">Reference proteome</keyword>
<keyword evidence="1" id="KW-0805">Transcription regulation</keyword>
<dbReference type="Pfam" id="PF12833">
    <property type="entry name" value="HTH_18"/>
    <property type="match status" value="1"/>
</dbReference>
<dbReference type="GO" id="GO:0043565">
    <property type="term" value="F:sequence-specific DNA binding"/>
    <property type="evidence" value="ECO:0007669"/>
    <property type="project" value="InterPro"/>
</dbReference>
<dbReference type="InterPro" id="IPR009057">
    <property type="entry name" value="Homeodomain-like_sf"/>
</dbReference>